<dbReference type="Proteomes" id="UP000295727">
    <property type="component" value="Chromosome 4"/>
</dbReference>
<name>A0A4P7D1L3_9BURK</name>
<reference evidence="2 3" key="1">
    <citation type="submission" date="2019-03" db="EMBL/GenBank/DDBJ databases">
        <title>Paraburkholderia sp. 7MH5, isolated from subtropical forest soil.</title>
        <authorList>
            <person name="Gao Z.-H."/>
            <person name="Qiu L.-H."/>
        </authorList>
    </citation>
    <scope>NUCLEOTIDE SEQUENCE [LARGE SCALE GENOMIC DNA]</scope>
    <source>
        <strain evidence="2 3">7MH5</strain>
    </source>
</reference>
<dbReference type="OrthoDB" id="2569037at2"/>
<evidence type="ECO:0000259" key="1">
    <source>
        <dbReference type="Pfam" id="PF06527"/>
    </source>
</evidence>
<dbReference type="EMBL" id="CP038151">
    <property type="protein sequence ID" value="QBR02509.1"/>
    <property type="molecule type" value="Genomic_DNA"/>
</dbReference>
<protein>
    <recommendedName>
        <fullName evidence="1">TniQ domain-containing protein</fullName>
    </recommendedName>
</protein>
<organism evidence="2 3">
    <name type="scientific">Paraburkholderia pallida</name>
    <dbReference type="NCBI Taxonomy" id="2547399"/>
    <lineage>
        <taxon>Bacteria</taxon>
        <taxon>Pseudomonadati</taxon>
        <taxon>Pseudomonadota</taxon>
        <taxon>Betaproteobacteria</taxon>
        <taxon>Burkholderiales</taxon>
        <taxon>Burkholderiaceae</taxon>
        <taxon>Paraburkholderia</taxon>
    </lineage>
</organism>
<keyword evidence="3" id="KW-1185">Reference proteome</keyword>
<evidence type="ECO:0000313" key="2">
    <source>
        <dbReference type="EMBL" id="QBR02509.1"/>
    </source>
</evidence>
<sequence>MDVIRCPKPQRRGTWERESLSSYYLRWAEDLNLSVTVLLSHIIRPAIADCVVPTSPNTRPMVDRPHSINAHWIRATERITGRDDIEDMSLWGVSNFFTRSPVRQHYAWCPYCLEEFADMAHCDVDSPNQMAFSPLVWRLPDYTICIRHETPMVVKCSECGQGRQRLLWAGARVGCCSHCRRWMGRPFSESEPVADLDGLALSVCTAETLELPMLYPDCVKQLDGLIRELVVDRVIDRDVLRQILGLSSCSIDFRVRRMRRPSVQDVVRLAVAGNLSVYDLCLLRPFPAQLRERFVSVSLDSLTSNKRAQQRHMVKGAIAKRLGESISEADVASSTSFCADIGVHPQIAQRADPEGMALLSRRYHDKLKKRSSFFQRLSEAMDRLILSGCFPTSVRLWEQERISLISDEAKQRFKEERSRRGLPINISADPVAKERAMSAEIERLRALKKAS</sequence>
<evidence type="ECO:0000313" key="3">
    <source>
        <dbReference type="Proteomes" id="UP000295727"/>
    </source>
</evidence>
<dbReference type="KEGG" id="ppai:E1956_35300"/>
<gene>
    <name evidence="2" type="ORF">E1956_35300</name>
</gene>
<dbReference type="AlphaFoldDB" id="A0A4P7D1L3"/>
<dbReference type="Pfam" id="PF06527">
    <property type="entry name" value="TniQ"/>
    <property type="match status" value="1"/>
</dbReference>
<feature type="domain" description="TniQ" evidence="1">
    <location>
        <begin position="15"/>
        <end position="150"/>
    </location>
</feature>
<accession>A0A4P7D1L3</accession>
<dbReference type="InterPro" id="IPR009492">
    <property type="entry name" value="TniQ"/>
</dbReference>
<proteinExistence type="predicted"/>